<sequence length="86" mass="9895">MSSKLFVHHFPPVLLKTLIQVGGKFYMLRSPLTSYPSNPSYRFMPDSFIQVRCLTESFSILEFTTQSFCKYISYLLTMAIHTESSG</sequence>
<evidence type="ECO:0000313" key="2">
    <source>
        <dbReference type="Proteomes" id="UP000314986"/>
    </source>
</evidence>
<dbReference type="InParanoid" id="A0A4W3IZV4"/>
<reference evidence="2" key="2">
    <citation type="journal article" date="2007" name="PLoS Biol.">
        <title>Survey sequencing and comparative analysis of the elephant shark (Callorhinchus milii) genome.</title>
        <authorList>
            <person name="Venkatesh B."/>
            <person name="Kirkness E.F."/>
            <person name="Loh Y.H."/>
            <person name="Halpern A.L."/>
            <person name="Lee A.P."/>
            <person name="Johnson J."/>
            <person name="Dandona N."/>
            <person name="Viswanathan L.D."/>
            <person name="Tay A."/>
            <person name="Venter J.C."/>
            <person name="Strausberg R.L."/>
            <person name="Brenner S."/>
        </authorList>
    </citation>
    <scope>NUCLEOTIDE SEQUENCE [LARGE SCALE GENOMIC DNA]</scope>
</reference>
<reference evidence="2" key="1">
    <citation type="journal article" date="2006" name="Science">
        <title>Ancient noncoding elements conserved in the human genome.</title>
        <authorList>
            <person name="Venkatesh B."/>
            <person name="Kirkness E.F."/>
            <person name="Loh Y.H."/>
            <person name="Halpern A.L."/>
            <person name="Lee A.P."/>
            <person name="Johnson J."/>
            <person name="Dandona N."/>
            <person name="Viswanathan L.D."/>
            <person name="Tay A."/>
            <person name="Venter J.C."/>
            <person name="Strausberg R.L."/>
            <person name="Brenner S."/>
        </authorList>
    </citation>
    <scope>NUCLEOTIDE SEQUENCE [LARGE SCALE GENOMIC DNA]</scope>
</reference>
<reference evidence="1" key="5">
    <citation type="submission" date="2025-09" db="UniProtKB">
        <authorList>
            <consortium name="Ensembl"/>
        </authorList>
    </citation>
    <scope>IDENTIFICATION</scope>
</reference>
<evidence type="ECO:0000313" key="1">
    <source>
        <dbReference type="Ensembl" id="ENSCMIP00000032896.1"/>
    </source>
</evidence>
<reference evidence="1" key="4">
    <citation type="submission" date="2025-08" db="UniProtKB">
        <authorList>
            <consortium name="Ensembl"/>
        </authorList>
    </citation>
    <scope>IDENTIFICATION</scope>
</reference>
<keyword evidence="2" id="KW-1185">Reference proteome</keyword>
<reference evidence="2" key="3">
    <citation type="journal article" date="2014" name="Nature">
        <title>Elephant shark genome provides unique insights into gnathostome evolution.</title>
        <authorList>
            <consortium name="International Elephant Shark Genome Sequencing Consortium"/>
            <person name="Venkatesh B."/>
            <person name="Lee A.P."/>
            <person name="Ravi V."/>
            <person name="Maurya A.K."/>
            <person name="Lian M.M."/>
            <person name="Swann J.B."/>
            <person name="Ohta Y."/>
            <person name="Flajnik M.F."/>
            <person name="Sutoh Y."/>
            <person name="Kasahara M."/>
            <person name="Hoon S."/>
            <person name="Gangu V."/>
            <person name="Roy S.W."/>
            <person name="Irimia M."/>
            <person name="Korzh V."/>
            <person name="Kondrychyn I."/>
            <person name="Lim Z.W."/>
            <person name="Tay B.H."/>
            <person name="Tohari S."/>
            <person name="Kong K.W."/>
            <person name="Ho S."/>
            <person name="Lorente-Galdos B."/>
            <person name="Quilez J."/>
            <person name="Marques-Bonet T."/>
            <person name="Raney B.J."/>
            <person name="Ingham P.W."/>
            <person name="Tay A."/>
            <person name="Hillier L.W."/>
            <person name="Minx P."/>
            <person name="Boehm T."/>
            <person name="Wilson R.K."/>
            <person name="Brenner S."/>
            <person name="Warren W.C."/>
        </authorList>
    </citation>
    <scope>NUCLEOTIDE SEQUENCE [LARGE SCALE GENOMIC DNA]</scope>
</reference>
<dbReference type="Ensembl" id="ENSCMIT00000033400.1">
    <property type="protein sequence ID" value="ENSCMIP00000032896.1"/>
    <property type="gene ID" value="ENSCMIG00000014058.1"/>
</dbReference>
<name>A0A4W3IZV4_CALMI</name>
<organism evidence="1 2">
    <name type="scientific">Callorhinchus milii</name>
    <name type="common">Ghost shark</name>
    <dbReference type="NCBI Taxonomy" id="7868"/>
    <lineage>
        <taxon>Eukaryota</taxon>
        <taxon>Metazoa</taxon>
        <taxon>Chordata</taxon>
        <taxon>Craniata</taxon>
        <taxon>Vertebrata</taxon>
        <taxon>Chondrichthyes</taxon>
        <taxon>Holocephali</taxon>
        <taxon>Chimaeriformes</taxon>
        <taxon>Callorhinchidae</taxon>
        <taxon>Callorhinchus</taxon>
    </lineage>
</organism>
<dbReference type="Proteomes" id="UP000314986">
    <property type="component" value="Unassembled WGS sequence"/>
</dbReference>
<dbReference type="AlphaFoldDB" id="A0A4W3IZV4"/>
<proteinExistence type="predicted"/>
<protein>
    <submittedName>
        <fullName evidence="1">Uncharacterized protein</fullName>
    </submittedName>
</protein>
<accession>A0A4W3IZV4</accession>